<keyword evidence="4" id="KW-0436">Ligase</keyword>
<sequence length="473" mass="51686">MSPPTIHDLFLATAERHADKPALARVTDGRIERWLSWRDLLKAVAHEQSGLKDFAGKEKHGALTPARHYCDIAWVTHTLAVHASGRVLAPVDYPAEDLRYSANLAALVNTAGTGTAAKTVMLSHDNLASNALALSQASGGDGDELRLSFLPFEHLYARTGDLFTWLVRGSRLVIAENPKTVFRDARLVKPTVINGVPYFFQKAIDRAQAERVSLKQLLGCEIKRLYCGGASLAPAIEARFADEGIPIYCGYGLTEASPVVSVNTPEAYKRGTVGRPLPGVEVRIAEDGEVLVRGPNVMLGYWNNPAATAETLREGWLHTGDLGQLDSEGFLTIVGRKKELLVLSTGKKVAPASVEARLGASPWIEQACVFGEGHTGLTALIVPNADRLRAEIKSRRLWVWSKRQALGHAVIRTLYRREIDICLANAPAEERVHAFRLVGRGFDPARGEMTAKLSLRRPAIAKSFAREIAAMMR</sequence>
<evidence type="ECO:0000313" key="5">
    <source>
        <dbReference type="Proteomes" id="UP000318995"/>
    </source>
</evidence>
<dbReference type="EC" id="6.2.1.3" evidence="4"/>
<keyword evidence="5" id="KW-1185">Reference proteome</keyword>
<dbReference type="GO" id="GO:0004467">
    <property type="term" value="F:long-chain fatty acid-CoA ligase activity"/>
    <property type="evidence" value="ECO:0007669"/>
    <property type="project" value="UniProtKB-EC"/>
</dbReference>
<keyword evidence="2" id="KW-0067">ATP-binding</keyword>
<dbReference type="Gene3D" id="3.40.50.12780">
    <property type="entry name" value="N-terminal domain of ligase-like"/>
    <property type="match status" value="2"/>
</dbReference>
<dbReference type="AlphaFoldDB" id="A0A5C5W9A3"/>
<evidence type="ECO:0000259" key="3">
    <source>
        <dbReference type="Pfam" id="PF00501"/>
    </source>
</evidence>
<dbReference type="EMBL" id="SJPH01000002">
    <property type="protein sequence ID" value="TWT47456.1"/>
    <property type="molecule type" value="Genomic_DNA"/>
</dbReference>
<keyword evidence="1" id="KW-0547">Nucleotide-binding</keyword>
<dbReference type="GO" id="GO:0005524">
    <property type="term" value="F:ATP binding"/>
    <property type="evidence" value="ECO:0007669"/>
    <property type="project" value="UniProtKB-KW"/>
</dbReference>
<dbReference type="RefSeq" id="WP_197524774.1">
    <property type="nucleotide sequence ID" value="NZ_SJPH01000002.1"/>
</dbReference>
<evidence type="ECO:0000256" key="2">
    <source>
        <dbReference type="ARBA" id="ARBA00022840"/>
    </source>
</evidence>
<dbReference type="GO" id="GO:0016020">
    <property type="term" value="C:membrane"/>
    <property type="evidence" value="ECO:0007669"/>
    <property type="project" value="TreeGrafter"/>
</dbReference>
<dbReference type="InterPro" id="IPR000873">
    <property type="entry name" value="AMP-dep_synth/lig_dom"/>
</dbReference>
<organism evidence="4 5">
    <name type="scientific">Botrimarina hoheduenensis</name>
    <dbReference type="NCBI Taxonomy" id="2528000"/>
    <lineage>
        <taxon>Bacteria</taxon>
        <taxon>Pseudomonadati</taxon>
        <taxon>Planctomycetota</taxon>
        <taxon>Planctomycetia</taxon>
        <taxon>Pirellulales</taxon>
        <taxon>Lacipirellulaceae</taxon>
        <taxon>Botrimarina</taxon>
    </lineage>
</organism>
<comment type="caution">
    <text evidence="4">The sequence shown here is derived from an EMBL/GenBank/DDBJ whole genome shotgun (WGS) entry which is preliminary data.</text>
</comment>
<evidence type="ECO:0000256" key="1">
    <source>
        <dbReference type="ARBA" id="ARBA00022741"/>
    </source>
</evidence>
<dbReference type="Proteomes" id="UP000318995">
    <property type="component" value="Unassembled WGS sequence"/>
</dbReference>
<dbReference type="Pfam" id="PF00501">
    <property type="entry name" value="AMP-binding"/>
    <property type="match status" value="1"/>
</dbReference>
<accession>A0A5C5W9A3</accession>
<dbReference type="PANTHER" id="PTHR43272">
    <property type="entry name" value="LONG-CHAIN-FATTY-ACID--COA LIGASE"/>
    <property type="match status" value="1"/>
</dbReference>
<dbReference type="InterPro" id="IPR042099">
    <property type="entry name" value="ANL_N_sf"/>
</dbReference>
<dbReference type="SUPFAM" id="SSF56801">
    <property type="entry name" value="Acetyl-CoA synthetase-like"/>
    <property type="match status" value="1"/>
</dbReference>
<evidence type="ECO:0000313" key="4">
    <source>
        <dbReference type="EMBL" id="TWT47456.1"/>
    </source>
</evidence>
<reference evidence="4 5" key="1">
    <citation type="submission" date="2019-02" db="EMBL/GenBank/DDBJ databases">
        <title>Deep-cultivation of Planctomycetes and their phenomic and genomic characterization uncovers novel biology.</title>
        <authorList>
            <person name="Wiegand S."/>
            <person name="Jogler M."/>
            <person name="Boedeker C."/>
            <person name="Pinto D."/>
            <person name="Vollmers J."/>
            <person name="Rivas-Marin E."/>
            <person name="Kohn T."/>
            <person name="Peeters S.H."/>
            <person name="Heuer A."/>
            <person name="Rast P."/>
            <person name="Oberbeckmann S."/>
            <person name="Bunk B."/>
            <person name="Jeske O."/>
            <person name="Meyerdierks A."/>
            <person name="Storesund J.E."/>
            <person name="Kallscheuer N."/>
            <person name="Luecker S."/>
            <person name="Lage O.M."/>
            <person name="Pohl T."/>
            <person name="Merkel B.J."/>
            <person name="Hornburger P."/>
            <person name="Mueller R.-W."/>
            <person name="Bruemmer F."/>
            <person name="Labrenz M."/>
            <person name="Spormann A.M."/>
            <person name="Op Den Camp H."/>
            <person name="Overmann J."/>
            <person name="Amann R."/>
            <person name="Jetten M.S.M."/>
            <person name="Mascher T."/>
            <person name="Medema M.H."/>
            <person name="Devos D.P."/>
            <person name="Kaster A.-K."/>
            <person name="Ovreas L."/>
            <person name="Rohde M."/>
            <person name="Galperin M.Y."/>
            <person name="Jogler C."/>
        </authorList>
    </citation>
    <scope>NUCLEOTIDE SEQUENCE [LARGE SCALE GENOMIC DNA]</scope>
    <source>
        <strain evidence="4 5">Pla111</strain>
    </source>
</reference>
<name>A0A5C5W9A3_9BACT</name>
<gene>
    <name evidence="4" type="ORF">Pla111_10700</name>
</gene>
<feature type="domain" description="AMP-dependent synthetase/ligase" evidence="3">
    <location>
        <begin position="102"/>
        <end position="302"/>
    </location>
</feature>
<dbReference type="Pfam" id="PF23562">
    <property type="entry name" value="AMP-binding_C_3"/>
    <property type="match status" value="1"/>
</dbReference>
<dbReference type="PANTHER" id="PTHR43272:SF33">
    <property type="entry name" value="AMP-BINDING DOMAIN-CONTAINING PROTEIN-RELATED"/>
    <property type="match status" value="1"/>
</dbReference>
<proteinExistence type="predicted"/>
<protein>
    <submittedName>
        <fullName evidence="4">Long-chain-fatty-acid--CoA ligase FadD15</fullName>
        <ecNumber evidence="4">6.2.1.3</ecNumber>
    </submittedName>
</protein>